<dbReference type="PANTHER" id="PTHR11108">
    <property type="entry name" value="FERROCHELATASE"/>
    <property type="match status" value="1"/>
</dbReference>
<dbReference type="GO" id="GO:0004325">
    <property type="term" value="F:ferrochelatase activity"/>
    <property type="evidence" value="ECO:0007669"/>
    <property type="project" value="UniProtKB-UniRule"/>
</dbReference>
<evidence type="ECO:0000256" key="5">
    <source>
        <dbReference type="ARBA" id="ARBA00023244"/>
    </source>
</evidence>
<protein>
    <recommendedName>
        <fullName evidence="7">Coproporphyrin III ferrochelatase</fullName>
        <ecNumber evidence="7">4.99.1.9</ecNumber>
    </recommendedName>
</protein>
<evidence type="ECO:0000256" key="1">
    <source>
        <dbReference type="ARBA" id="ARBA00004744"/>
    </source>
</evidence>
<dbReference type="CDD" id="cd03411">
    <property type="entry name" value="Ferrochelatase_N"/>
    <property type="match status" value="1"/>
</dbReference>
<dbReference type="STRING" id="1034345.GCA_000236865_00226"/>
<keyword evidence="7" id="KW-0963">Cytoplasm</keyword>
<proteinExistence type="inferred from homology"/>
<dbReference type="HAMAP" id="MF_00323">
    <property type="entry name" value="Ferrochelatase"/>
    <property type="match status" value="1"/>
</dbReference>
<dbReference type="InterPro" id="IPR033644">
    <property type="entry name" value="Ferrochelatase_C"/>
</dbReference>
<dbReference type="GO" id="GO:0046872">
    <property type="term" value="F:metal ion binding"/>
    <property type="evidence" value="ECO:0007669"/>
    <property type="project" value="UniProtKB-KW"/>
</dbReference>
<evidence type="ECO:0000256" key="3">
    <source>
        <dbReference type="ARBA" id="ARBA00023133"/>
    </source>
</evidence>
<evidence type="ECO:0000256" key="8">
    <source>
        <dbReference type="RuleBase" id="RU004185"/>
    </source>
</evidence>
<keyword evidence="10" id="KW-1185">Reference proteome</keyword>
<comment type="similarity">
    <text evidence="7 8">Belongs to the ferrochelatase family.</text>
</comment>
<dbReference type="Pfam" id="PF00762">
    <property type="entry name" value="Ferrochelatase"/>
    <property type="match status" value="1"/>
</dbReference>
<comment type="caution">
    <text evidence="9">The sequence shown here is derived from an EMBL/GenBank/DDBJ whole genome shotgun (WGS) entry which is preliminary data.</text>
</comment>
<keyword evidence="3 7" id="KW-0350">Heme biosynthesis</keyword>
<dbReference type="CDD" id="cd00419">
    <property type="entry name" value="Ferrochelatase_C"/>
    <property type="match status" value="1"/>
</dbReference>
<keyword evidence="2 7" id="KW-0408">Iron</keyword>
<dbReference type="EMBL" id="PPTP01000005">
    <property type="protein sequence ID" value="RDB55404.1"/>
    <property type="molecule type" value="Genomic_DNA"/>
</dbReference>
<evidence type="ECO:0000256" key="2">
    <source>
        <dbReference type="ARBA" id="ARBA00023004"/>
    </source>
</evidence>
<evidence type="ECO:0000313" key="10">
    <source>
        <dbReference type="Proteomes" id="UP000253792"/>
    </source>
</evidence>
<dbReference type="GO" id="GO:0006783">
    <property type="term" value="P:heme biosynthetic process"/>
    <property type="evidence" value="ECO:0007669"/>
    <property type="project" value="UniProtKB-UniRule"/>
</dbReference>
<feature type="binding site" evidence="7">
    <location>
        <position position="201"/>
    </location>
    <ligand>
        <name>Fe(2+)</name>
        <dbReference type="ChEBI" id="CHEBI:29033"/>
    </ligand>
</feature>
<dbReference type="SUPFAM" id="SSF53800">
    <property type="entry name" value="Chelatase"/>
    <property type="match status" value="1"/>
</dbReference>
<comment type="pathway">
    <text evidence="1 7">Porphyrin-containing compound metabolism; protoheme biosynthesis.</text>
</comment>
<comment type="subcellular location">
    <subcellularLocation>
        <location evidence="7">Cytoplasm</location>
    </subcellularLocation>
</comment>
<keyword evidence="5 7" id="KW-0627">Porphyrin biosynthesis</keyword>
<evidence type="ECO:0000256" key="4">
    <source>
        <dbReference type="ARBA" id="ARBA00023239"/>
    </source>
</evidence>
<evidence type="ECO:0000313" key="9">
    <source>
        <dbReference type="EMBL" id="RDB55404.1"/>
    </source>
</evidence>
<feature type="binding site" evidence="7">
    <location>
        <position position="283"/>
    </location>
    <ligand>
        <name>Fe(2+)</name>
        <dbReference type="ChEBI" id="CHEBI:29033"/>
    </ligand>
</feature>
<comment type="caution">
    <text evidence="7">Lacks conserved residue(s) required for the propagation of feature annotation.</text>
</comment>
<gene>
    <name evidence="9" type="primary">hemH</name>
    <name evidence="7" type="synonym">cpfC</name>
    <name evidence="9" type="ORF">C1880_06880</name>
</gene>
<name>A0A369L8A5_9ACTN</name>
<dbReference type="Proteomes" id="UP000253792">
    <property type="component" value="Unassembled WGS sequence"/>
</dbReference>
<accession>A0A369L8A5</accession>
<dbReference type="AlphaFoldDB" id="A0A369L8A5"/>
<dbReference type="GO" id="GO:0005737">
    <property type="term" value="C:cytoplasm"/>
    <property type="evidence" value="ECO:0007669"/>
    <property type="project" value="UniProtKB-SubCell"/>
</dbReference>
<reference evidence="9 10" key="1">
    <citation type="journal article" date="2018" name="Elife">
        <title>Discovery and characterization of a prevalent human gut bacterial enzyme sufficient for the inactivation of a family of plant toxins.</title>
        <authorList>
            <person name="Koppel N."/>
            <person name="Bisanz J.E."/>
            <person name="Pandelia M.E."/>
            <person name="Turnbaugh P.J."/>
            <person name="Balskus E.P."/>
        </authorList>
    </citation>
    <scope>NUCLEOTIDE SEQUENCE [LARGE SCALE GENOMIC DNA]</scope>
    <source>
        <strain evidence="10">anaerobia AP69FAA</strain>
    </source>
</reference>
<dbReference type="UniPathway" id="UPA00252"/>
<organism evidence="9 10">
    <name type="scientific">Senegalimassilia anaerobia</name>
    <dbReference type="NCBI Taxonomy" id="1473216"/>
    <lineage>
        <taxon>Bacteria</taxon>
        <taxon>Bacillati</taxon>
        <taxon>Actinomycetota</taxon>
        <taxon>Coriobacteriia</taxon>
        <taxon>Coriobacteriales</taxon>
        <taxon>Coriobacteriaceae</taxon>
        <taxon>Senegalimassilia</taxon>
    </lineage>
</organism>
<dbReference type="InterPro" id="IPR033659">
    <property type="entry name" value="Ferrochelatase_N"/>
</dbReference>
<dbReference type="NCBIfam" id="TIGR00109">
    <property type="entry name" value="hemH"/>
    <property type="match status" value="1"/>
</dbReference>
<dbReference type="Gene3D" id="3.40.50.1400">
    <property type="match status" value="2"/>
</dbReference>
<keyword evidence="4 7" id="KW-0456">Lyase</keyword>
<keyword evidence="7" id="KW-0479">Metal-binding</keyword>
<evidence type="ECO:0000256" key="6">
    <source>
        <dbReference type="ARBA" id="ARBA00024536"/>
    </source>
</evidence>
<dbReference type="PANTHER" id="PTHR11108:SF1">
    <property type="entry name" value="FERROCHELATASE, MITOCHONDRIAL"/>
    <property type="match status" value="1"/>
</dbReference>
<evidence type="ECO:0000256" key="7">
    <source>
        <dbReference type="HAMAP-Rule" id="MF_00323"/>
    </source>
</evidence>
<sequence>MTAYEATRIGVLLANTGTPKSPEPRDVRRYLGRFLMDERIRPMAKAPWWLILHLFILPTRSVKSGRKYGKIWTEAGSPFDVEHAKLRNLLEQLLQGDGMDVRVQVGQSYGEDSVQDALAALREQGCTQVVVLPLYPQSAHSTTLSVKDGVTTAMTELSWRVPVTFVDSYGMDSAYIDAIAQTVLAAGFNAQAGDRLLFNYHSIPMKDIEQGDTYEPQTGATALAVAGRLRLDRTQWTIGYNCRFDKSREWLQPFTRGVLKRWAQARDGRVFMVCPNFAVDCLETLYDIDYELVPWYRQAVEEAGRPYEGSEFVYVPCLNGTPMHASVLAHVLAPYLTGEDHHE</sequence>
<comment type="function">
    <text evidence="7">Involved in coproporphyrin-dependent heme b biosynthesis. Catalyzes the insertion of ferrous iron into coproporphyrin III to form Fe-coproporphyrin III.</text>
</comment>
<dbReference type="EC" id="4.99.1.9" evidence="7"/>
<dbReference type="InterPro" id="IPR001015">
    <property type="entry name" value="Ferrochelatase"/>
</dbReference>
<dbReference type="RefSeq" id="WP_114620824.1">
    <property type="nucleotide sequence ID" value="NZ_PPTP01000005.1"/>
</dbReference>
<comment type="catalytic activity">
    <reaction evidence="6">
        <text>Fe-coproporphyrin III + 2 H(+) = coproporphyrin III + Fe(2+)</text>
        <dbReference type="Rhea" id="RHEA:49572"/>
        <dbReference type="ChEBI" id="CHEBI:15378"/>
        <dbReference type="ChEBI" id="CHEBI:29033"/>
        <dbReference type="ChEBI" id="CHEBI:68438"/>
        <dbReference type="ChEBI" id="CHEBI:131725"/>
        <dbReference type="EC" id="4.99.1.9"/>
    </reaction>
    <physiologicalReaction direction="right-to-left" evidence="6">
        <dbReference type="Rhea" id="RHEA:49574"/>
    </physiologicalReaction>
</comment>
<dbReference type="OrthoDB" id="9776380at2"/>